<comment type="caution">
    <text evidence="1">The sequence shown here is derived from an EMBL/GenBank/DDBJ whole genome shotgun (WGS) entry which is preliminary data.</text>
</comment>
<proteinExistence type="predicted"/>
<reference evidence="1" key="1">
    <citation type="submission" date="2021-02" db="EMBL/GenBank/DDBJ databases">
        <authorList>
            <consortium name="DOE Joint Genome Institute"/>
            <person name="Ahrendt S."/>
            <person name="Looney B.P."/>
            <person name="Miyauchi S."/>
            <person name="Morin E."/>
            <person name="Drula E."/>
            <person name="Courty P.E."/>
            <person name="Chicoki N."/>
            <person name="Fauchery L."/>
            <person name="Kohler A."/>
            <person name="Kuo A."/>
            <person name="Labutti K."/>
            <person name="Pangilinan J."/>
            <person name="Lipzen A."/>
            <person name="Riley R."/>
            <person name="Andreopoulos W."/>
            <person name="He G."/>
            <person name="Johnson J."/>
            <person name="Barry K.W."/>
            <person name="Grigoriev I.V."/>
            <person name="Nagy L."/>
            <person name="Hibbett D."/>
            <person name="Henrissat B."/>
            <person name="Matheny P.B."/>
            <person name="Labbe J."/>
            <person name="Martin F."/>
        </authorList>
    </citation>
    <scope>NUCLEOTIDE SEQUENCE</scope>
    <source>
        <strain evidence="1">EC-137</strain>
    </source>
</reference>
<keyword evidence="2" id="KW-1185">Reference proteome</keyword>
<accession>A0ACB8QM70</accession>
<protein>
    <submittedName>
        <fullName evidence="1">Uncharacterized protein</fullName>
    </submittedName>
</protein>
<dbReference type="EMBL" id="MU273537">
    <property type="protein sequence ID" value="KAI0032757.1"/>
    <property type="molecule type" value="Genomic_DNA"/>
</dbReference>
<organism evidence="1 2">
    <name type="scientific">Vararia minispora EC-137</name>
    <dbReference type="NCBI Taxonomy" id="1314806"/>
    <lineage>
        <taxon>Eukaryota</taxon>
        <taxon>Fungi</taxon>
        <taxon>Dikarya</taxon>
        <taxon>Basidiomycota</taxon>
        <taxon>Agaricomycotina</taxon>
        <taxon>Agaricomycetes</taxon>
        <taxon>Russulales</taxon>
        <taxon>Lachnocladiaceae</taxon>
        <taxon>Vararia</taxon>
    </lineage>
</organism>
<evidence type="ECO:0000313" key="2">
    <source>
        <dbReference type="Proteomes" id="UP000814128"/>
    </source>
</evidence>
<name>A0ACB8QM70_9AGAM</name>
<sequence length="389" mass="42356">MVAGSAAFALFICVLFAFVAESELTRYVQTTLGYRQPFFLFYVVHSSFFFIFPVHLGLLSSHQSPRNLLKGVIYAVKIHNAPLGQKTSVTLCSPFPAYKFCRLAFLCTIGTTVPALLWFAAVTLAPLSDVTAIWNTNAFFAYIITVYLYSLPWDKHKLIAVALATVGVMAVVYGGSQLSGGEASKTSMSSAPLLGDLMTLVASVGYGLYQVLYKRHAALPTDPEPLIADELYERLSISSEDSLHELPDAEVTPFADAVYPPPFGFHPNFITSAIGLFTFALLIVFLPVLNYMGWEKFMLPPDWWTVFSIIGIAVSGVVFNSGLMVLLNVWGPIVVSVGNLLTIVLVFVADVLFGQGPSVITFWSVAGSGSIILAFGILVFDMLRATRAI</sequence>
<dbReference type="Proteomes" id="UP000814128">
    <property type="component" value="Unassembled WGS sequence"/>
</dbReference>
<evidence type="ECO:0000313" key="1">
    <source>
        <dbReference type="EMBL" id="KAI0032757.1"/>
    </source>
</evidence>
<gene>
    <name evidence="1" type="ORF">K488DRAFT_49250</name>
</gene>
<reference evidence="1" key="2">
    <citation type="journal article" date="2022" name="New Phytol.">
        <title>Evolutionary transition to the ectomycorrhizal habit in the genomes of a hyperdiverse lineage of mushroom-forming fungi.</title>
        <authorList>
            <person name="Looney B."/>
            <person name="Miyauchi S."/>
            <person name="Morin E."/>
            <person name="Drula E."/>
            <person name="Courty P.E."/>
            <person name="Kohler A."/>
            <person name="Kuo A."/>
            <person name="LaButti K."/>
            <person name="Pangilinan J."/>
            <person name="Lipzen A."/>
            <person name="Riley R."/>
            <person name="Andreopoulos W."/>
            <person name="He G."/>
            <person name="Johnson J."/>
            <person name="Nolan M."/>
            <person name="Tritt A."/>
            <person name="Barry K.W."/>
            <person name="Grigoriev I.V."/>
            <person name="Nagy L.G."/>
            <person name="Hibbett D."/>
            <person name="Henrissat B."/>
            <person name="Matheny P.B."/>
            <person name="Labbe J."/>
            <person name="Martin F.M."/>
        </authorList>
    </citation>
    <scope>NUCLEOTIDE SEQUENCE</scope>
    <source>
        <strain evidence="1">EC-137</strain>
    </source>
</reference>